<reference evidence="1" key="1">
    <citation type="submission" date="2020-06" db="EMBL/GenBank/DDBJ databases">
        <title>Genomic insights into acetone-butanol-ethanol (ABE) fermentation by sequencing solventogenic clostridia strains.</title>
        <authorList>
            <person name="Brown S."/>
        </authorList>
    </citation>
    <scope>NUCLEOTIDE SEQUENCE</scope>
    <source>
        <strain evidence="1">DJ123</strain>
    </source>
</reference>
<comment type="caution">
    <text evidence="1">The sequence shown here is derived from an EMBL/GenBank/DDBJ whole genome shotgun (WGS) entry which is preliminary data.</text>
</comment>
<dbReference type="EMBL" id="JABTDW010000001">
    <property type="protein sequence ID" value="NSB12097.1"/>
    <property type="molecule type" value="Genomic_DNA"/>
</dbReference>
<proteinExistence type="predicted"/>
<protein>
    <submittedName>
        <fullName evidence="1">Uncharacterized protein</fullName>
    </submittedName>
</protein>
<evidence type="ECO:0000313" key="1">
    <source>
        <dbReference type="EMBL" id="NSB12097.1"/>
    </source>
</evidence>
<organism evidence="1 2">
    <name type="scientific">Clostridium beijerinckii</name>
    <name type="common">Clostridium MP</name>
    <dbReference type="NCBI Taxonomy" id="1520"/>
    <lineage>
        <taxon>Bacteria</taxon>
        <taxon>Bacillati</taxon>
        <taxon>Bacillota</taxon>
        <taxon>Clostridia</taxon>
        <taxon>Eubacteriales</taxon>
        <taxon>Clostridiaceae</taxon>
        <taxon>Clostridium</taxon>
    </lineage>
</organism>
<dbReference type="RefSeq" id="WP_077855626.1">
    <property type="nucleotide sequence ID" value="NZ_JABTDW010000001.1"/>
</dbReference>
<gene>
    <name evidence="1" type="ORF">BCD95_000356</name>
</gene>
<accession>A0AAE5LN55</accession>
<sequence length="202" mass="23433">MEYVVNREMEFGLKDLFVKANDGAENFIEWLKGLNGLKETEKADNVKKLVDDARSNDSEIFNSCTAVYDEKNLKVTLFKTPEILTSGNGKPFTHAETQRSTEYTDFTCFLLNAVMEEFKLAIVNFQAYLDFDEETDLEEDLEKQIKIATTEEDKYSFIEEIAGIKFDDWDKHLVSAYFEDLDEQRMFAKFDNGIEVMIDRVS</sequence>
<dbReference type="Proteomes" id="UP000822184">
    <property type="component" value="Unassembled WGS sequence"/>
</dbReference>
<evidence type="ECO:0000313" key="2">
    <source>
        <dbReference type="Proteomes" id="UP000822184"/>
    </source>
</evidence>
<dbReference type="AlphaFoldDB" id="A0AAE5LN55"/>
<name>A0AAE5LN55_CLOBE</name>